<reference evidence="1 2" key="1">
    <citation type="submission" date="2017-02" db="EMBL/GenBank/DDBJ databases">
        <title>Genomes of Trichoderma spp. with biocontrol activity.</title>
        <authorList>
            <person name="Gardiner D."/>
            <person name="Kazan K."/>
            <person name="Vos C."/>
            <person name="Harvey P."/>
        </authorList>
    </citation>
    <scope>NUCLEOTIDE SEQUENCE [LARGE SCALE GENOMIC DNA]</scope>
    <source>
        <strain evidence="1 2">A5MH</strain>
    </source>
</reference>
<dbReference type="Proteomes" id="UP000236546">
    <property type="component" value="Unassembled WGS sequence"/>
</dbReference>
<proteinExistence type="predicted"/>
<dbReference type="AlphaFoldDB" id="A0A2K0TJX4"/>
<protein>
    <submittedName>
        <fullName evidence="1">Uncharacterized protein</fullName>
    </submittedName>
</protein>
<gene>
    <name evidence="1" type="ORF">TGAMA5MH_02573</name>
</gene>
<name>A0A2K0TJX4_9HYPO</name>
<accession>A0A2K0TJX4</accession>
<dbReference type="EMBL" id="MTYH01000023">
    <property type="protein sequence ID" value="PNP45833.1"/>
    <property type="molecule type" value="Genomic_DNA"/>
</dbReference>
<sequence>MLRGLTGSVPGHPVRVRQAIMRTPAGILAEAEDAERLLAGAVGDAVRESRDGAIDLYMPA</sequence>
<evidence type="ECO:0000313" key="2">
    <source>
        <dbReference type="Proteomes" id="UP000236546"/>
    </source>
</evidence>
<organism evidence="1 2">
    <name type="scientific">Trichoderma gamsii</name>
    <dbReference type="NCBI Taxonomy" id="398673"/>
    <lineage>
        <taxon>Eukaryota</taxon>
        <taxon>Fungi</taxon>
        <taxon>Dikarya</taxon>
        <taxon>Ascomycota</taxon>
        <taxon>Pezizomycotina</taxon>
        <taxon>Sordariomycetes</taxon>
        <taxon>Hypocreomycetidae</taxon>
        <taxon>Hypocreales</taxon>
        <taxon>Hypocreaceae</taxon>
        <taxon>Trichoderma</taxon>
    </lineage>
</organism>
<evidence type="ECO:0000313" key="1">
    <source>
        <dbReference type="EMBL" id="PNP45833.1"/>
    </source>
</evidence>
<comment type="caution">
    <text evidence="1">The sequence shown here is derived from an EMBL/GenBank/DDBJ whole genome shotgun (WGS) entry which is preliminary data.</text>
</comment>